<dbReference type="AlphaFoldDB" id="A0A7J6VQ46"/>
<feature type="domain" description="DUF4283" evidence="3">
    <location>
        <begin position="13"/>
        <end position="95"/>
    </location>
</feature>
<dbReference type="PANTHER" id="PTHR31286:SF167">
    <property type="entry name" value="OS09G0268800 PROTEIN"/>
    <property type="match status" value="1"/>
</dbReference>
<organism evidence="4 5">
    <name type="scientific">Thalictrum thalictroides</name>
    <name type="common">Rue-anemone</name>
    <name type="synonym">Anemone thalictroides</name>
    <dbReference type="NCBI Taxonomy" id="46969"/>
    <lineage>
        <taxon>Eukaryota</taxon>
        <taxon>Viridiplantae</taxon>
        <taxon>Streptophyta</taxon>
        <taxon>Embryophyta</taxon>
        <taxon>Tracheophyta</taxon>
        <taxon>Spermatophyta</taxon>
        <taxon>Magnoliopsida</taxon>
        <taxon>Ranunculales</taxon>
        <taxon>Ranunculaceae</taxon>
        <taxon>Thalictroideae</taxon>
        <taxon>Thalictrum</taxon>
    </lineage>
</organism>
<evidence type="ECO:0000313" key="5">
    <source>
        <dbReference type="Proteomes" id="UP000554482"/>
    </source>
</evidence>
<dbReference type="Pfam" id="PF14111">
    <property type="entry name" value="DUF4283"/>
    <property type="match status" value="1"/>
</dbReference>
<keyword evidence="5" id="KW-1185">Reference proteome</keyword>
<reference evidence="4 5" key="1">
    <citation type="submission" date="2020-06" db="EMBL/GenBank/DDBJ databases">
        <title>Transcriptomic and genomic resources for Thalictrum thalictroides and T. hernandezii: Facilitating candidate gene discovery in an emerging model plant lineage.</title>
        <authorList>
            <person name="Arias T."/>
            <person name="Riano-Pachon D.M."/>
            <person name="Di Stilio V.S."/>
        </authorList>
    </citation>
    <scope>NUCLEOTIDE SEQUENCE [LARGE SCALE GENOMIC DNA]</scope>
    <source>
        <strain evidence="5">cv. WT478/WT964</strain>
        <tissue evidence="4">Leaves</tissue>
    </source>
</reference>
<dbReference type="PANTHER" id="PTHR31286">
    <property type="entry name" value="GLYCINE-RICH CELL WALL STRUCTURAL PROTEIN 1.8-LIKE"/>
    <property type="match status" value="1"/>
</dbReference>
<protein>
    <recommendedName>
        <fullName evidence="6">DUF4283 domain-containing protein</fullName>
    </recommendedName>
</protein>
<dbReference type="Proteomes" id="UP000554482">
    <property type="component" value="Unassembled WGS sequence"/>
</dbReference>
<dbReference type="InterPro" id="IPR036691">
    <property type="entry name" value="Endo/exonu/phosph_ase_sf"/>
</dbReference>
<dbReference type="OrthoDB" id="1433777at2759"/>
<evidence type="ECO:0000313" key="4">
    <source>
        <dbReference type="EMBL" id="KAF5186482.1"/>
    </source>
</evidence>
<evidence type="ECO:0000256" key="1">
    <source>
        <dbReference type="SAM" id="MobiDB-lite"/>
    </source>
</evidence>
<comment type="caution">
    <text evidence="4">The sequence shown here is derived from an EMBL/GenBank/DDBJ whole genome shotgun (WGS) entry which is preliminary data.</text>
</comment>
<feature type="non-terminal residue" evidence="4">
    <location>
        <position position="890"/>
    </location>
</feature>
<evidence type="ECO:0000259" key="2">
    <source>
        <dbReference type="Pfam" id="PF03372"/>
    </source>
</evidence>
<evidence type="ECO:0000259" key="3">
    <source>
        <dbReference type="Pfam" id="PF14111"/>
    </source>
</evidence>
<dbReference type="GO" id="GO:0003824">
    <property type="term" value="F:catalytic activity"/>
    <property type="evidence" value="ECO:0007669"/>
    <property type="project" value="InterPro"/>
</dbReference>
<gene>
    <name evidence="4" type="ORF">FRX31_023931</name>
</gene>
<evidence type="ECO:0008006" key="6">
    <source>
        <dbReference type="Google" id="ProtNLM"/>
    </source>
</evidence>
<proteinExistence type="predicted"/>
<dbReference type="Pfam" id="PF03372">
    <property type="entry name" value="Exo_endo_phos"/>
    <property type="match status" value="1"/>
</dbReference>
<feature type="domain" description="Endonuclease/exonuclease/phosphatase" evidence="2">
    <location>
        <begin position="769"/>
        <end position="847"/>
    </location>
</feature>
<dbReference type="InterPro" id="IPR025558">
    <property type="entry name" value="DUF4283"/>
</dbReference>
<dbReference type="Gene3D" id="3.60.10.10">
    <property type="entry name" value="Endonuclease/exonuclease/phosphatase"/>
    <property type="match status" value="1"/>
</dbReference>
<dbReference type="InterPro" id="IPR005135">
    <property type="entry name" value="Endo/exonuclease/phosphatase"/>
</dbReference>
<feature type="region of interest" description="Disordered" evidence="1">
    <location>
        <begin position="382"/>
        <end position="410"/>
    </location>
</feature>
<sequence length="890" mass="99649">MNIPDKLLKESHDLWSGSLIVTLLKGEHINGDHAMKAIRSTWRPRGRMDILKRGNNLYVCRFDRDQDKDRITEEQPWKVLGKLMLMQPFSADMNPFDVRFNTIPLWMSMGGLSLEHHTAAIVEFIAGAAGECLLVIPRDLTPRTMGGYRARVVVQVFDPLIQGIPTTTVHQGIVYVSFNYHQLAGVYCHACFRLGHDTSLCPLPPTEQQDNILQLEYPNLGITEDYLPLQVGNYAAAPPNTPEDVDMVVHGSTAEITETQLLVDHEILNPNVTTKGTLPVKSNYDYKSCSSSRNKFTSQNLLVQHAWAKLGHIADQDENEGHGSTDESPRLDDYNINLSSNADPIDGIDMDLGLQHTMNPPQQSIDVGSHTVDQADRNMPGIVIREPNGMSTTTRFKGRPPGTVGKGKGKAKIPFQMEEQSRPYKKRKSDAMDLLLYGPPNANNLKEIATMWESMTNPILINLLVANGLLDLSGGSQRNIDSNHPIITTPQLVVDGEGEIDYQMQLALMNDFYPGNRNLMLALPTLTPEFGENQINYDMEGTAELRTNAITSPSFGLEAVVEDNNPMLISPTTNIDNQVLFLTLFIFNSQILLYNSPISILLVHISLPHFFIIYFGSLHSFIHTLPVVTSLTTLHIKITPSHPHTVLYYYNTKLHVVESHHWIAHTAEILNTEIGLVVLGRITLPETALVDIELHIWIFHTADILYAGIGLVALVYINLSDFDVIDIDLAGIGLIEIAWIDIGLTSEELHIDESAHPFYIEFGYTMKFLSWNCRGLANPTTIRTLSQLIREVKPGLVFLSETKMSLEQTRNLIAYLQFPHYHVIPPIGISGGLILIWNHSLSVKIISSNKYIINTEIISNPGMGQWHMSFFHGSPYQNLKPHSWDLLNIA</sequence>
<dbReference type="EMBL" id="JABWDY010029219">
    <property type="protein sequence ID" value="KAF5186482.1"/>
    <property type="molecule type" value="Genomic_DNA"/>
</dbReference>
<dbReference type="InterPro" id="IPR040256">
    <property type="entry name" value="At4g02000-like"/>
</dbReference>
<dbReference type="SUPFAM" id="SSF56219">
    <property type="entry name" value="DNase I-like"/>
    <property type="match status" value="1"/>
</dbReference>
<accession>A0A7J6VQ46</accession>
<name>A0A7J6VQ46_THATH</name>